<dbReference type="OrthoDB" id="3421368at2"/>
<keyword evidence="2" id="KW-1185">Reference proteome</keyword>
<evidence type="ECO:0000313" key="1">
    <source>
        <dbReference type="EMBL" id="THV25997.1"/>
    </source>
</evidence>
<dbReference type="AlphaFoldDB" id="A0A4S8P6U6"/>
<dbReference type="EMBL" id="STGX01000016">
    <property type="protein sequence ID" value="THV25997.1"/>
    <property type="molecule type" value="Genomic_DNA"/>
</dbReference>
<reference evidence="1 2" key="1">
    <citation type="journal article" date="2018" name="Int. J. Syst. Evol. Microbiol.">
        <title>Glycomyces paridis sp. nov., isolated from the medicinal plant Paris polyphylla.</title>
        <authorList>
            <person name="Fang X.M."/>
            <person name="Bai J.L."/>
            <person name="Su J."/>
            <person name="Zhao L.L."/>
            <person name="Liu H.Y."/>
            <person name="Ma B.P."/>
            <person name="Zhang Y.Q."/>
            <person name="Yu L.Y."/>
        </authorList>
    </citation>
    <scope>NUCLEOTIDE SEQUENCE [LARGE SCALE GENOMIC DNA]</scope>
    <source>
        <strain evidence="1 2">CPCC 204357</strain>
    </source>
</reference>
<dbReference type="Proteomes" id="UP000305792">
    <property type="component" value="Unassembled WGS sequence"/>
</dbReference>
<dbReference type="RefSeq" id="WP_136531445.1">
    <property type="nucleotide sequence ID" value="NZ_STGX01000016.1"/>
</dbReference>
<gene>
    <name evidence="1" type="ORF">E9998_19885</name>
</gene>
<proteinExistence type="predicted"/>
<accession>A0A4S8P6U6</accession>
<sequence length="316" mass="34553">MTTENTTTCTRCGRPVADQALCCGACVDQTAANLSFIEAIADDLETTLTRQDRVSAGSGGRASSEAPLPLNLHASDVGARLRNTLTTWVRLVAEERGVSIEDAFPDAFPTLFGPTCSTGMGHWCTHSSCRTIHLTAPREVTVQEMAAWLRTRLGWIAHREWGPDAFDDLSRVAVDLGRAVDSPPPMISLGTCEAEDCTGELRAHQEASFVKCPACRTSYDVAKRKDRLLGRADHLPRTAASIARILTALGDRDPDGRPIVRELKWVANRVQWKQLRPVGKDDSGRPTYRLGDARRLHDEAIAKDLDKAAKRLTQAA</sequence>
<organism evidence="1 2">
    <name type="scientific">Glycomyces paridis</name>
    <dbReference type="NCBI Taxonomy" id="2126555"/>
    <lineage>
        <taxon>Bacteria</taxon>
        <taxon>Bacillati</taxon>
        <taxon>Actinomycetota</taxon>
        <taxon>Actinomycetes</taxon>
        <taxon>Glycomycetales</taxon>
        <taxon>Glycomycetaceae</taxon>
        <taxon>Glycomyces</taxon>
    </lineage>
</organism>
<name>A0A4S8P6U6_9ACTN</name>
<comment type="caution">
    <text evidence="1">The sequence shown here is derived from an EMBL/GenBank/DDBJ whole genome shotgun (WGS) entry which is preliminary data.</text>
</comment>
<protein>
    <submittedName>
        <fullName evidence="1">Uncharacterized protein</fullName>
    </submittedName>
</protein>
<evidence type="ECO:0000313" key="2">
    <source>
        <dbReference type="Proteomes" id="UP000305792"/>
    </source>
</evidence>